<gene>
    <name evidence="1" type="ORF">RAG0_15495</name>
</gene>
<evidence type="ECO:0000313" key="1">
    <source>
        <dbReference type="EMBL" id="CZT11322.1"/>
    </source>
</evidence>
<proteinExistence type="predicted"/>
<dbReference type="Proteomes" id="UP000178912">
    <property type="component" value="Unassembled WGS sequence"/>
</dbReference>
<evidence type="ECO:0000313" key="2">
    <source>
        <dbReference type="Proteomes" id="UP000178912"/>
    </source>
</evidence>
<dbReference type="AlphaFoldDB" id="A0A1E1LLD5"/>
<name>A0A1E1LLD5_9HELO</name>
<reference evidence="2" key="1">
    <citation type="submission" date="2016-03" db="EMBL/GenBank/DDBJ databases">
        <authorList>
            <person name="Guldener U."/>
        </authorList>
    </citation>
    <scope>NUCLEOTIDE SEQUENCE [LARGE SCALE GENOMIC DNA]</scope>
    <source>
        <strain evidence="2">04CH-RAC-A.6.1</strain>
    </source>
</reference>
<dbReference type="EMBL" id="FJUX01000139">
    <property type="protein sequence ID" value="CZT11322.1"/>
    <property type="molecule type" value="Genomic_DNA"/>
</dbReference>
<protein>
    <submittedName>
        <fullName evidence="1">Uncharacterized protein</fullName>
    </submittedName>
</protein>
<sequence length="99" mass="11089">MVSEIFYDAFFKVLYDSQDLGSGRKTGKSRKLKKLEDAVEGSRMLSIAAEVLGVFLTELDIPVVAAEPFHVNGSCQFELDFYLSKKEIVHALKIVGKFK</sequence>
<organism evidence="1 2">
    <name type="scientific">Rhynchosporium agropyri</name>
    <dbReference type="NCBI Taxonomy" id="914238"/>
    <lineage>
        <taxon>Eukaryota</taxon>
        <taxon>Fungi</taxon>
        <taxon>Dikarya</taxon>
        <taxon>Ascomycota</taxon>
        <taxon>Pezizomycotina</taxon>
        <taxon>Leotiomycetes</taxon>
        <taxon>Helotiales</taxon>
        <taxon>Ploettnerulaceae</taxon>
        <taxon>Rhynchosporium</taxon>
    </lineage>
</organism>
<accession>A0A1E1LLD5</accession>
<keyword evidence="2" id="KW-1185">Reference proteome</keyword>